<accession>A0A9P1BW68</accession>
<feature type="region of interest" description="Disordered" evidence="1">
    <location>
        <begin position="85"/>
        <end position="133"/>
    </location>
</feature>
<feature type="region of interest" description="Disordered" evidence="1">
    <location>
        <begin position="42"/>
        <end position="61"/>
    </location>
</feature>
<dbReference type="Proteomes" id="UP001152797">
    <property type="component" value="Unassembled WGS sequence"/>
</dbReference>
<sequence length="133" mass="16078">MMDYKSVRRKGDEDAAVRMEEMMARCRNFVRAKADTFEERMREAQQREEEAHRAERLRREREERERLAKEWAEIEAWHAPMERWESSQLASEDLRSQEISEMEAEVRAALRTSKGSRSRSRRSRRKRRSSSQS</sequence>
<dbReference type="OrthoDB" id="420896at2759"/>
<keyword evidence="4" id="KW-1185">Reference proteome</keyword>
<reference evidence="2" key="1">
    <citation type="submission" date="2022-10" db="EMBL/GenBank/DDBJ databases">
        <authorList>
            <person name="Chen Y."/>
            <person name="Dougan E. K."/>
            <person name="Chan C."/>
            <person name="Rhodes N."/>
            <person name="Thang M."/>
        </authorList>
    </citation>
    <scope>NUCLEOTIDE SEQUENCE</scope>
</reference>
<name>A0A9P1BW68_9DINO</name>
<dbReference type="EMBL" id="CAMXCT010000574">
    <property type="protein sequence ID" value="CAI3980655.1"/>
    <property type="molecule type" value="Genomic_DNA"/>
</dbReference>
<protein>
    <submittedName>
        <fullName evidence="2">Uncharacterized protein</fullName>
    </submittedName>
</protein>
<gene>
    <name evidence="2" type="ORF">C1SCF055_LOCUS8516</name>
</gene>
<evidence type="ECO:0000313" key="4">
    <source>
        <dbReference type="Proteomes" id="UP001152797"/>
    </source>
</evidence>
<feature type="compositionally biased region" description="Basic and acidic residues" evidence="1">
    <location>
        <begin position="92"/>
        <end position="108"/>
    </location>
</feature>
<reference evidence="3" key="2">
    <citation type="submission" date="2024-04" db="EMBL/GenBank/DDBJ databases">
        <authorList>
            <person name="Chen Y."/>
            <person name="Shah S."/>
            <person name="Dougan E. K."/>
            <person name="Thang M."/>
            <person name="Chan C."/>
        </authorList>
    </citation>
    <scope>NUCLEOTIDE SEQUENCE [LARGE SCALE GENOMIC DNA]</scope>
</reference>
<dbReference type="EMBL" id="CAMXCT020000574">
    <property type="protein sequence ID" value="CAL1134030.1"/>
    <property type="molecule type" value="Genomic_DNA"/>
</dbReference>
<dbReference type="AlphaFoldDB" id="A0A9P1BW68"/>
<feature type="compositionally biased region" description="Basic residues" evidence="1">
    <location>
        <begin position="114"/>
        <end position="133"/>
    </location>
</feature>
<organism evidence="2">
    <name type="scientific">Cladocopium goreaui</name>
    <dbReference type="NCBI Taxonomy" id="2562237"/>
    <lineage>
        <taxon>Eukaryota</taxon>
        <taxon>Sar</taxon>
        <taxon>Alveolata</taxon>
        <taxon>Dinophyceae</taxon>
        <taxon>Suessiales</taxon>
        <taxon>Symbiodiniaceae</taxon>
        <taxon>Cladocopium</taxon>
    </lineage>
</organism>
<proteinExistence type="predicted"/>
<dbReference type="EMBL" id="CAMXCT030000574">
    <property type="protein sequence ID" value="CAL4767967.1"/>
    <property type="molecule type" value="Genomic_DNA"/>
</dbReference>
<evidence type="ECO:0000256" key="1">
    <source>
        <dbReference type="SAM" id="MobiDB-lite"/>
    </source>
</evidence>
<evidence type="ECO:0000313" key="3">
    <source>
        <dbReference type="EMBL" id="CAL1134030.1"/>
    </source>
</evidence>
<comment type="caution">
    <text evidence="2">The sequence shown here is derived from an EMBL/GenBank/DDBJ whole genome shotgun (WGS) entry which is preliminary data.</text>
</comment>
<evidence type="ECO:0000313" key="2">
    <source>
        <dbReference type="EMBL" id="CAI3980655.1"/>
    </source>
</evidence>